<reference evidence="1 2" key="1">
    <citation type="submission" date="2024-09" db="EMBL/GenBank/DDBJ databases">
        <title>Chromosome-scale assembly of Riccia sorocarpa.</title>
        <authorList>
            <person name="Paukszto L."/>
        </authorList>
    </citation>
    <scope>NUCLEOTIDE SEQUENCE [LARGE SCALE GENOMIC DNA]</scope>
    <source>
        <strain evidence="1">LP-2024</strain>
        <tissue evidence="1">Aerial parts of the thallus</tissue>
    </source>
</reference>
<organism evidence="1 2">
    <name type="scientific">Riccia sorocarpa</name>
    <dbReference type="NCBI Taxonomy" id="122646"/>
    <lineage>
        <taxon>Eukaryota</taxon>
        <taxon>Viridiplantae</taxon>
        <taxon>Streptophyta</taxon>
        <taxon>Embryophyta</taxon>
        <taxon>Marchantiophyta</taxon>
        <taxon>Marchantiopsida</taxon>
        <taxon>Marchantiidae</taxon>
        <taxon>Marchantiales</taxon>
        <taxon>Ricciaceae</taxon>
        <taxon>Riccia</taxon>
    </lineage>
</organism>
<dbReference type="EMBL" id="JBJQOH010000004">
    <property type="protein sequence ID" value="KAL3686908.1"/>
    <property type="molecule type" value="Genomic_DNA"/>
</dbReference>
<dbReference type="Proteomes" id="UP001633002">
    <property type="component" value="Unassembled WGS sequence"/>
</dbReference>
<evidence type="ECO:0000313" key="2">
    <source>
        <dbReference type="Proteomes" id="UP001633002"/>
    </source>
</evidence>
<dbReference type="InterPro" id="IPR018790">
    <property type="entry name" value="DUF2358"/>
</dbReference>
<proteinExistence type="predicted"/>
<keyword evidence="2" id="KW-1185">Reference proteome</keyword>
<dbReference type="PANTHER" id="PTHR34123:SF3">
    <property type="entry name" value="SNOAL-LIKE DOMAIN-CONTAINING PROTEIN"/>
    <property type="match status" value="1"/>
</dbReference>
<dbReference type="Pfam" id="PF10184">
    <property type="entry name" value="DUF2358"/>
    <property type="match status" value="1"/>
</dbReference>
<comment type="caution">
    <text evidence="1">The sequence shown here is derived from an EMBL/GenBank/DDBJ whole genome shotgun (WGS) entry which is preliminary data.</text>
</comment>
<name>A0ABD3H629_9MARC</name>
<sequence length="244" mass="26846">MVSTVPTASVMTSSLCSPTVFRFTAFNGAFTQCNSRSLVTRAAVSKFPALCLSTEISDHEEGISRREALMAAAVTAFGGSLGTGLVLPQRSDASEQAKQTNLSIEDVKKIIEEDFITRDYLVTGDMTFSIYNENCRFNDPTTKVSGVEKYSKAVKSLFDPKGSKTDLVNIEVSGPRSIDVKYILTGFLNLPWHPYIAPYEANARYTLGEDGLIESYDEEWSISLLEAFTQMLTPSSFRKDAPKV</sequence>
<evidence type="ECO:0000313" key="1">
    <source>
        <dbReference type="EMBL" id="KAL3686908.1"/>
    </source>
</evidence>
<dbReference type="AlphaFoldDB" id="A0ABD3H629"/>
<accession>A0ABD3H629</accession>
<dbReference type="PANTHER" id="PTHR34123">
    <property type="entry name" value="OS04G0578200 PROTEIN"/>
    <property type="match status" value="1"/>
</dbReference>
<gene>
    <name evidence="1" type="ORF">R1sor_013217</name>
</gene>
<protein>
    <submittedName>
        <fullName evidence="1">Uncharacterized protein</fullName>
    </submittedName>
</protein>